<dbReference type="EnsemblPlants" id="PGSC0003DMT400093820">
    <property type="protein sequence ID" value="PGSC0003DMT400093820"/>
    <property type="gene ID" value="PGSC0003DMG400043391"/>
</dbReference>
<evidence type="ECO:0000256" key="1">
    <source>
        <dbReference type="SAM" id="MobiDB-lite"/>
    </source>
</evidence>
<protein>
    <submittedName>
        <fullName evidence="2">Uncharacterized protein</fullName>
    </submittedName>
</protein>
<dbReference type="Proteomes" id="UP000011115">
    <property type="component" value="Unassembled WGS sequence"/>
</dbReference>
<organism evidence="2 3">
    <name type="scientific">Solanum tuberosum</name>
    <name type="common">Potato</name>
    <dbReference type="NCBI Taxonomy" id="4113"/>
    <lineage>
        <taxon>Eukaryota</taxon>
        <taxon>Viridiplantae</taxon>
        <taxon>Streptophyta</taxon>
        <taxon>Embryophyta</taxon>
        <taxon>Tracheophyta</taxon>
        <taxon>Spermatophyta</taxon>
        <taxon>Magnoliopsida</taxon>
        <taxon>eudicotyledons</taxon>
        <taxon>Gunneridae</taxon>
        <taxon>Pentapetalae</taxon>
        <taxon>asterids</taxon>
        <taxon>lamiids</taxon>
        <taxon>Solanales</taxon>
        <taxon>Solanaceae</taxon>
        <taxon>Solanoideae</taxon>
        <taxon>Solaneae</taxon>
        <taxon>Solanum</taxon>
    </lineage>
</organism>
<name>M1DSS5_SOLTU</name>
<proteinExistence type="predicted"/>
<sequence length="156" mass="17245">MRSKDGKYDYDDIKVILSMDGIMGSDPCIEQVCFEGPAILILILVARFIVEQGVEDLRDGLQDMDNTRENPRSNEEDVVDQDVPPQAPQTSIFVLAMNNVEIRSAFQLLAQAMTAQANREVIAPVNPNVNSTALSTERFCEDEPSGVLWLQSGRGS</sequence>
<dbReference type="HOGENOM" id="CLU_1689830_0_0_1"/>
<evidence type="ECO:0000313" key="3">
    <source>
        <dbReference type="Proteomes" id="UP000011115"/>
    </source>
</evidence>
<dbReference type="PaxDb" id="4113-PGSC0003DMT400093820"/>
<reference evidence="2" key="2">
    <citation type="submission" date="2015-06" db="UniProtKB">
        <authorList>
            <consortium name="EnsemblPlants"/>
        </authorList>
    </citation>
    <scope>IDENTIFICATION</scope>
    <source>
        <strain evidence="2">DM1-3 516 R44</strain>
    </source>
</reference>
<dbReference type="Gramene" id="PGSC0003DMT400093820">
    <property type="protein sequence ID" value="PGSC0003DMT400093820"/>
    <property type="gene ID" value="PGSC0003DMG400043391"/>
</dbReference>
<accession>M1DSS5</accession>
<reference evidence="3" key="1">
    <citation type="journal article" date="2011" name="Nature">
        <title>Genome sequence and analysis of the tuber crop potato.</title>
        <authorList>
            <consortium name="The Potato Genome Sequencing Consortium"/>
        </authorList>
    </citation>
    <scope>NUCLEOTIDE SEQUENCE [LARGE SCALE GENOMIC DNA]</scope>
    <source>
        <strain evidence="3">cv. DM1-3 516 R44</strain>
    </source>
</reference>
<evidence type="ECO:0000313" key="2">
    <source>
        <dbReference type="EnsemblPlants" id="PGSC0003DMT400093820"/>
    </source>
</evidence>
<feature type="region of interest" description="Disordered" evidence="1">
    <location>
        <begin position="61"/>
        <end position="85"/>
    </location>
</feature>
<keyword evidence="3" id="KW-1185">Reference proteome</keyword>
<feature type="compositionally biased region" description="Basic and acidic residues" evidence="1">
    <location>
        <begin position="61"/>
        <end position="75"/>
    </location>
</feature>
<dbReference type="InParanoid" id="M1DSS5"/>
<dbReference type="AlphaFoldDB" id="M1DSS5"/>